<feature type="region of interest" description="Disordered" evidence="1">
    <location>
        <begin position="1"/>
        <end position="57"/>
    </location>
</feature>
<accession>A0A0H4X7A3</accession>
<name>A0A0H4X7A3_9BACT</name>
<dbReference type="AlphaFoldDB" id="A0A0H4X7A3"/>
<evidence type="ECO:0000313" key="3">
    <source>
        <dbReference type="Proteomes" id="UP000009026"/>
    </source>
</evidence>
<protein>
    <submittedName>
        <fullName evidence="2">Uncharacterized protein</fullName>
    </submittedName>
</protein>
<dbReference type="Proteomes" id="UP000009026">
    <property type="component" value="Chromosome"/>
</dbReference>
<keyword evidence="3" id="KW-1185">Reference proteome</keyword>
<evidence type="ECO:0000313" key="2">
    <source>
        <dbReference type="EMBL" id="AKQ69475.1"/>
    </source>
</evidence>
<evidence type="ECO:0000256" key="1">
    <source>
        <dbReference type="SAM" id="MobiDB-lite"/>
    </source>
</evidence>
<organism evidence="2 3">
    <name type="scientific">Pseudomyxococcus hansupus</name>
    <dbReference type="NCBI Taxonomy" id="1297742"/>
    <lineage>
        <taxon>Bacteria</taxon>
        <taxon>Pseudomonadati</taxon>
        <taxon>Myxococcota</taxon>
        <taxon>Myxococcia</taxon>
        <taxon>Myxococcales</taxon>
        <taxon>Cystobacterineae</taxon>
        <taxon>Myxococcaceae</taxon>
        <taxon>Pseudomyxococcus</taxon>
    </lineage>
</organism>
<reference evidence="2 3" key="1">
    <citation type="journal article" date="2016" name="PLoS ONE">
        <title>Complete Genome Sequence and Comparative Genomics of a Novel Myxobacterium Myxococcus hansupus.</title>
        <authorList>
            <person name="Sharma G."/>
            <person name="Narwani T."/>
            <person name="Subramanian S."/>
        </authorList>
    </citation>
    <scope>NUCLEOTIDE SEQUENCE [LARGE SCALE GENOMIC DNA]</scope>
    <source>
        <strain evidence="3">mixupus</strain>
    </source>
</reference>
<dbReference type="KEGG" id="mym:A176_006387"/>
<dbReference type="PATRIC" id="fig|1297742.4.peg.6475"/>
<sequence length="57" mass="5678">MRAGGPEAGAAPLCHVARPGKNVPNPWKVTSLARKRAGGGAPGPRLEVGPAPTRAVA</sequence>
<dbReference type="STRING" id="1297742.A176_006387"/>
<proteinExistence type="predicted"/>
<dbReference type="EMBL" id="CP012109">
    <property type="protein sequence ID" value="AKQ69475.1"/>
    <property type="molecule type" value="Genomic_DNA"/>
</dbReference>
<gene>
    <name evidence="2" type="ORF">A176_006387</name>
</gene>